<dbReference type="PANTHER" id="PTHR33332">
    <property type="entry name" value="REVERSE TRANSCRIPTASE DOMAIN-CONTAINING PROTEIN"/>
    <property type="match status" value="1"/>
</dbReference>
<dbReference type="Ensembl" id="ENSAPLT00000048362.1">
    <property type="protein sequence ID" value="ENSAPLP00000030216.1"/>
    <property type="gene ID" value="ENSAPLG00000030611.1"/>
</dbReference>
<feature type="domain" description="Reverse transcriptase" evidence="1">
    <location>
        <begin position="1"/>
        <end position="212"/>
    </location>
</feature>
<sequence>MEQIILSVITWHMQGKQAIRPNQHGLMKGRSCLTNLISFYDKVTNWVDEEKAVDVVYLDFSKAFDTVSNRILLKKLAALGLDWRTLHLVKNWLCSWAQRVVVNGVKSGWRPVTSGIPQGSVLGPVPFNIFINDLDERIKCTLSKFAEDSKLDACVNLLEGRKALQEDLDRLDRWAEASCMKFNKAKCQVLYPLRNNPKQSYRLGEEWLESCLAEKDLGVLVDSRLNMSQQCAQVAKKANGILACVRSSVASRSKEMIVPLYSVLVRLHLEYCVQFWAPHYKKDIDVLEGVQRRVTKLVRGLENKSYEERLRELGLFSLEKRRLRGDLIALYRYLKGVCREVGIGLFSHVPGNRSRGSGLKLCQGSLDWILGKTSLPKGLLDIGMGCPGKWWSHHP</sequence>
<name>A0A493TWI3_ANAPP</name>
<dbReference type="AlphaFoldDB" id="A0A493TWI3"/>
<protein>
    <recommendedName>
        <fullName evidence="1">Reverse transcriptase domain-containing protein</fullName>
    </recommendedName>
</protein>
<dbReference type="OMA" id="SVITWHM"/>
<dbReference type="GeneTree" id="ENSGT01150000286902"/>
<organism evidence="2 3">
    <name type="scientific">Anas platyrhynchos platyrhynchos</name>
    <name type="common">Northern mallard</name>
    <dbReference type="NCBI Taxonomy" id="8840"/>
    <lineage>
        <taxon>Eukaryota</taxon>
        <taxon>Metazoa</taxon>
        <taxon>Chordata</taxon>
        <taxon>Craniata</taxon>
        <taxon>Vertebrata</taxon>
        <taxon>Euteleostomi</taxon>
        <taxon>Archelosauria</taxon>
        <taxon>Archosauria</taxon>
        <taxon>Dinosauria</taxon>
        <taxon>Saurischia</taxon>
        <taxon>Theropoda</taxon>
        <taxon>Coelurosauria</taxon>
        <taxon>Aves</taxon>
        <taxon>Neognathae</taxon>
        <taxon>Galloanserae</taxon>
        <taxon>Anseriformes</taxon>
        <taxon>Anatidae</taxon>
        <taxon>Anatinae</taxon>
        <taxon>Anas</taxon>
    </lineage>
</organism>
<proteinExistence type="predicted"/>
<reference evidence="2" key="3">
    <citation type="submission" date="2025-09" db="UniProtKB">
        <authorList>
            <consortium name="Ensembl"/>
        </authorList>
    </citation>
    <scope>IDENTIFICATION</scope>
</reference>
<evidence type="ECO:0000313" key="2">
    <source>
        <dbReference type="Ensembl" id="ENSAPLP00000030216.1"/>
    </source>
</evidence>
<reference evidence="2 3" key="1">
    <citation type="submission" date="2017-10" db="EMBL/GenBank/DDBJ databases">
        <title>A new Pekin duck reference genome.</title>
        <authorList>
            <person name="Hou Z.-C."/>
            <person name="Zhou Z.-K."/>
            <person name="Zhu F."/>
            <person name="Hou S.-S."/>
        </authorList>
    </citation>
    <scope>NUCLEOTIDE SEQUENCE [LARGE SCALE GENOMIC DNA]</scope>
</reference>
<accession>A0A493TWI3</accession>
<dbReference type="PROSITE" id="PS50878">
    <property type="entry name" value="RT_POL"/>
    <property type="match status" value="1"/>
</dbReference>
<dbReference type="Proteomes" id="UP000016666">
    <property type="component" value="Chromosome 2"/>
</dbReference>
<evidence type="ECO:0000313" key="3">
    <source>
        <dbReference type="Proteomes" id="UP000016666"/>
    </source>
</evidence>
<reference evidence="2" key="2">
    <citation type="submission" date="2025-08" db="UniProtKB">
        <authorList>
            <consortium name="Ensembl"/>
        </authorList>
    </citation>
    <scope>IDENTIFICATION</scope>
</reference>
<dbReference type="InterPro" id="IPR000477">
    <property type="entry name" value="RT_dom"/>
</dbReference>
<dbReference type="InterPro" id="IPR043502">
    <property type="entry name" value="DNA/RNA_pol_sf"/>
</dbReference>
<dbReference type="Pfam" id="PF00078">
    <property type="entry name" value="RVT_1"/>
    <property type="match status" value="1"/>
</dbReference>
<keyword evidence="3" id="KW-1185">Reference proteome</keyword>
<dbReference type="CDD" id="cd01650">
    <property type="entry name" value="RT_nLTR_like"/>
    <property type="match status" value="1"/>
</dbReference>
<evidence type="ECO:0000259" key="1">
    <source>
        <dbReference type="PROSITE" id="PS50878"/>
    </source>
</evidence>
<dbReference type="SUPFAM" id="SSF56672">
    <property type="entry name" value="DNA/RNA polymerases"/>
    <property type="match status" value="1"/>
</dbReference>